<dbReference type="GO" id="GO:0006313">
    <property type="term" value="P:DNA transposition"/>
    <property type="evidence" value="ECO:0007669"/>
    <property type="project" value="InterPro"/>
</dbReference>
<dbReference type="Pfam" id="PF01498">
    <property type="entry name" value="HTH_Tnp_Tc3_2"/>
    <property type="match status" value="1"/>
</dbReference>
<dbReference type="EMBL" id="KZ613530">
    <property type="protein sequence ID" value="PMD13578.1"/>
    <property type="molecule type" value="Genomic_DNA"/>
</dbReference>
<feature type="domain" description="Transposase Tc1-like" evidence="1">
    <location>
        <begin position="92"/>
        <end position="155"/>
    </location>
</feature>
<keyword evidence="3" id="KW-1185">Reference proteome</keyword>
<accession>A0A2J6PHR0</accession>
<dbReference type="GO" id="GO:0015074">
    <property type="term" value="P:DNA integration"/>
    <property type="evidence" value="ECO:0007669"/>
    <property type="project" value="InterPro"/>
</dbReference>
<evidence type="ECO:0000313" key="3">
    <source>
        <dbReference type="Proteomes" id="UP000235672"/>
    </source>
</evidence>
<name>A0A2J6PHR0_9HELO</name>
<dbReference type="GO" id="GO:0003677">
    <property type="term" value="F:DNA binding"/>
    <property type="evidence" value="ECO:0007669"/>
    <property type="project" value="InterPro"/>
</dbReference>
<protein>
    <recommendedName>
        <fullName evidence="1">Transposase Tc1-like domain-containing protein</fullName>
    </recommendedName>
</protein>
<sequence length="160" mass="18248">MNIAALLQAPCVPTGSRGHPNHTTCDRDARLRIQTLRNDASWGPSKIVKHTTFTLDQVKYALSHRTTPQKTKSGRKLLLNTPTRKALVNWVSASRANRRVPWGEIPRVLGWNCKVYAIASAFEKEGYGRWTALKKPDLTQKHADARLAWALEHRNWSWEQ</sequence>
<dbReference type="InterPro" id="IPR002492">
    <property type="entry name" value="Transposase_Tc1-like"/>
</dbReference>
<reference evidence="2 3" key="1">
    <citation type="submission" date="2016-05" db="EMBL/GenBank/DDBJ databases">
        <title>A degradative enzymes factory behind the ericoid mycorrhizal symbiosis.</title>
        <authorList>
            <consortium name="DOE Joint Genome Institute"/>
            <person name="Martino E."/>
            <person name="Morin E."/>
            <person name="Grelet G."/>
            <person name="Kuo A."/>
            <person name="Kohler A."/>
            <person name="Daghino S."/>
            <person name="Barry K."/>
            <person name="Choi C."/>
            <person name="Cichocki N."/>
            <person name="Clum A."/>
            <person name="Copeland A."/>
            <person name="Hainaut M."/>
            <person name="Haridas S."/>
            <person name="Labutti K."/>
            <person name="Lindquist E."/>
            <person name="Lipzen A."/>
            <person name="Khouja H.-R."/>
            <person name="Murat C."/>
            <person name="Ohm R."/>
            <person name="Olson A."/>
            <person name="Spatafora J."/>
            <person name="Veneault-Fourrey C."/>
            <person name="Henrissat B."/>
            <person name="Grigoriev I."/>
            <person name="Martin F."/>
            <person name="Perotto S."/>
        </authorList>
    </citation>
    <scope>NUCLEOTIDE SEQUENCE [LARGE SCALE GENOMIC DNA]</scope>
    <source>
        <strain evidence="2 3">UAMH 7357</strain>
    </source>
</reference>
<evidence type="ECO:0000259" key="1">
    <source>
        <dbReference type="Pfam" id="PF01498"/>
    </source>
</evidence>
<dbReference type="Proteomes" id="UP000235672">
    <property type="component" value="Unassembled WGS sequence"/>
</dbReference>
<evidence type="ECO:0000313" key="2">
    <source>
        <dbReference type="EMBL" id="PMD13578.1"/>
    </source>
</evidence>
<organism evidence="2 3">
    <name type="scientific">Hyaloscypha hepaticicola</name>
    <dbReference type="NCBI Taxonomy" id="2082293"/>
    <lineage>
        <taxon>Eukaryota</taxon>
        <taxon>Fungi</taxon>
        <taxon>Dikarya</taxon>
        <taxon>Ascomycota</taxon>
        <taxon>Pezizomycotina</taxon>
        <taxon>Leotiomycetes</taxon>
        <taxon>Helotiales</taxon>
        <taxon>Hyaloscyphaceae</taxon>
        <taxon>Hyaloscypha</taxon>
    </lineage>
</organism>
<gene>
    <name evidence="2" type="ORF">NA56DRAFT_421502</name>
</gene>
<dbReference type="AlphaFoldDB" id="A0A2J6PHR0"/>
<proteinExistence type="predicted"/>
<dbReference type="OrthoDB" id="3533651at2759"/>